<dbReference type="GO" id="GO:0006508">
    <property type="term" value="P:proteolysis"/>
    <property type="evidence" value="ECO:0007669"/>
    <property type="project" value="TreeGrafter"/>
</dbReference>
<dbReference type="AlphaFoldDB" id="A0AAD3DEK2"/>
<dbReference type="GO" id="GO:0042277">
    <property type="term" value="F:peptide binding"/>
    <property type="evidence" value="ECO:0007669"/>
    <property type="project" value="TreeGrafter"/>
</dbReference>
<dbReference type="SUPFAM" id="SSF55486">
    <property type="entry name" value="Metalloproteases ('zincins'), catalytic domain"/>
    <property type="match status" value="1"/>
</dbReference>
<dbReference type="Gene3D" id="1.10.390.10">
    <property type="entry name" value="Neutral Protease Domain 2"/>
    <property type="match status" value="1"/>
</dbReference>
<protein>
    <recommendedName>
        <fullName evidence="1">Peptidase M1 membrane alanine aminopeptidase domain-containing protein</fullName>
    </recommendedName>
</protein>
<dbReference type="InterPro" id="IPR027268">
    <property type="entry name" value="Peptidase_M4/M1_CTD_sf"/>
</dbReference>
<dbReference type="GO" id="GO:0005737">
    <property type="term" value="C:cytoplasm"/>
    <property type="evidence" value="ECO:0007669"/>
    <property type="project" value="TreeGrafter"/>
</dbReference>
<dbReference type="Pfam" id="PF01433">
    <property type="entry name" value="Peptidase_M1"/>
    <property type="match status" value="1"/>
</dbReference>
<dbReference type="GO" id="GO:0043171">
    <property type="term" value="P:peptide catabolic process"/>
    <property type="evidence" value="ECO:0007669"/>
    <property type="project" value="TreeGrafter"/>
</dbReference>
<feature type="domain" description="Peptidase M1 membrane alanine aminopeptidase" evidence="1">
    <location>
        <begin position="98"/>
        <end position="198"/>
    </location>
</feature>
<accession>A0AAD3DEK2</accession>
<organism evidence="2 3">
    <name type="scientific">Astrephomene gubernaculifera</name>
    <dbReference type="NCBI Taxonomy" id="47775"/>
    <lineage>
        <taxon>Eukaryota</taxon>
        <taxon>Viridiplantae</taxon>
        <taxon>Chlorophyta</taxon>
        <taxon>core chlorophytes</taxon>
        <taxon>Chlorophyceae</taxon>
        <taxon>CS clade</taxon>
        <taxon>Chlamydomonadales</taxon>
        <taxon>Astrephomenaceae</taxon>
        <taxon>Astrephomene</taxon>
    </lineage>
</organism>
<dbReference type="EMBL" id="BMAR01000001">
    <property type="protein sequence ID" value="GFR40350.1"/>
    <property type="molecule type" value="Genomic_DNA"/>
</dbReference>
<reference evidence="2 3" key="1">
    <citation type="journal article" date="2021" name="Sci. Rep.">
        <title>Genome sequencing of the multicellular alga Astrephomene provides insights into convergent evolution of germ-soma differentiation.</title>
        <authorList>
            <person name="Yamashita S."/>
            <person name="Yamamoto K."/>
            <person name="Matsuzaki R."/>
            <person name="Suzuki S."/>
            <person name="Yamaguchi H."/>
            <person name="Hirooka S."/>
            <person name="Minakuchi Y."/>
            <person name="Miyagishima S."/>
            <person name="Kawachi M."/>
            <person name="Toyoda A."/>
            <person name="Nozaki H."/>
        </authorList>
    </citation>
    <scope>NUCLEOTIDE SEQUENCE [LARGE SCALE GENOMIC DNA]</scope>
    <source>
        <strain evidence="2 3">NIES-4017</strain>
    </source>
</reference>
<dbReference type="PANTHER" id="PTHR11533:SF299">
    <property type="entry name" value="AMINOPEPTIDASE"/>
    <property type="match status" value="1"/>
</dbReference>
<dbReference type="InterPro" id="IPR042097">
    <property type="entry name" value="Aminopeptidase_N-like_N_sf"/>
</dbReference>
<dbReference type="Proteomes" id="UP001054857">
    <property type="component" value="Unassembled WGS sequence"/>
</dbReference>
<evidence type="ECO:0000313" key="3">
    <source>
        <dbReference type="Proteomes" id="UP001054857"/>
    </source>
</evidence>
<keyword evidence="3" id="KW-1185">Reference proteome</keyword>
<gene>
    <name evidence="2" type="ORF">Agub_g894</name>
</gene>
<comment type="caution">
    <text evidence="2">The sequence shown here is derived from an EMBL/GenBank/DDBJ whole genome shotgun (WGS) entry which is preliminary data.</text>
</comment>
<dbReference type="GO" id="GO:0016020">
    <property type="term" value="C:membrane"/>
    <property type="evidence" value="ECO:0007669"/>
    <property type="project" value="TreeGrafter"/>
</dbReference>
<dbReference type="SUPFAM" id="SSF63737">
    <property type="entry name" value="Leukotriene A4 hydrolase N-terminal domain"/>
    <property type="match status" value="1"/>
</dbReference>
<proteinExistence type="predicted"/>
<sequence length="274" mass="28789">MPPLNPAPGEATTAATNRTLVTFQPTPPMSPYLLAVAAGRMRSLSTLVNATTGSSPSPSAPMRVSVWGPAAMDPLLRLSGSLDIAAAAYSYYVSYTGGLPLPLPKLDLLAVPGKRMGMENWGLLMFDTGRFLYPSAPASSSASSPSAWDLFQAADVICHEVAHQWFGNWVTCRDWDNLALNEGVASYIEYDCVAAVLSYILAGGSVTANNSTTAGSAVPLPTYPPSLPLAAPLRRLVVPPLGQPHGVHEGVVTRARWVDEDPGVGSVLKAENAS</sequence>
<dbReference type="GO" id="GO:0008270">
    <property type="term" value="F:zinc ion binding"/>
    <property type="evidence" value="ECO:0007669"/>
    <property type="project" value="InterPro"/>
</dbReference>
<evidence type="ECO:0000259" key="1">
    <source>
        <dbReference type="Pfam" id="PF01433"/>
    </source>
</evidence>
<dbReference type="PANTHER" id="PTHR11533">
    <property type="entry name" value="PROTEASE M1 ZINC METALLOPROTEASE"/>
    <property type="match status" value="1"/>
</dbReference>
<feature type="non-terminal residue" evidence="2">
    <location>
        <position position="1"/>
    </location>
</feature>
<evidence type="ECO:0000313" key="2">
    <source>
        <dbReference type="EMBL" id="GFR40350.1"/>
    </source>
</evidence>
<dbReference type="InterPro" id="IPR014782">
    <property type="entry name" value="Peptidase_M1_dom"/>
</dbReference>
<dbReference type="InterPro" id="IPR050344">
    <property type="entry name" value="Peptidase_M1_aminopeptidases"/>
</dbReference>
<dbReference type="GO" id="GO:0070006">
    <property type="term" value="F:metalloaminopeptidase activity"/>
    <property type="evidence" value="ECO:0007669"/>
    <property type="project" value="TreeGrafter"/>
</dbReference>
<name>A0AAD3DEK2_9CHLO</name>
<dbReference type="GO" id="GO:0005615">
    <property type="term" value="C:extracellular space"/>
    <property type="evidence" value="ECO:0007669"/>
    <property type="project" value="TreeGrafter"/>
</dbReference>